<sequence>MNHIKLPYNRRNGAQLGIGIESPSLYLPETIKPPQKDLKSNSPWLKSQLHDIPATIPKLTSSLKPSIIELQDADMPDQSVITSSSRSDLDNDSTILTDDNHMFWESILASRRNWGPLSPRVTSDIQIYPSVISNIDLSYQIKEATPVSTHPFVPRDVISSSKRKDTKHERNKNSTGLLKTFDPIVGDLIDVGIIQTLNDIRKGVDGTEIIVYVCGNTSSTLCISRYTDDSSYLLPTYINLQSPIKNIKIGRLSKNMLRASDCIGILTENSFYVLKLHQLHDPESNLSYILYGPLTFNEFNDFTFADFAFNPWDIEEFALVDIKGNWIIGSIPKLNKHAATGKLFLKRHFSGTIFDIEEQSRWKKIEWSLSSSRILILNRSQMVEVDYRENWQLQIIEAKTWSRLRDYKRVDDTISVLLTSREIIIISTKDNDGDLKRELSWKHDLDPSDCTIRMFIQRRREPTVNLFSMFITSKRHNKVYVHVFSIDSDDKILQSYDESKLLNIPGLENGIDSIAFEYLGQDTYEGNATEPVQREYKMFIRNNDDLKVLVFLVNSSVLPDQEQEHISDSDLKLAEGSTVPDTYSDNLLSLFTELDNKLNDDKVPAYAVEEEGDIFQEYGYRLSDKMNQYLENAFAVTRESVLPFDLCLKVEDLTDVPGYIHDFSEFESLLDQFFQYYNDQDVTFTDIKGIFQLLLGENIANLDLVYNKLLQCWVLASEDAKYLTKEVLKNVIWASLRFSKRSNYDTYETEIYRTLDDSYRSVIDSWDNLSDLENEHEVNSSRSTLPLHSQPQFSFNSQSQIPTIKSSQTRSQRSSIRPKSNRVNKTKSSNGFSASQDPRQFSQMSSQLTNSISSTLPDTMTPAFTLMQPVSTLSAGSSGTPIGSQSRSSQRGKKKKKKVGGFG</sequence>
<proteinExistence type="predicted"/>
<dbReference type="InterPro" id="IPR048537">
    <property type="entry name" value="RRN6_HB"/>
</dbReference>
<dbReference type="GeneID" id="11495762"/>
<evidence type="ECO:0000313" key="5">
    <source>
        <dbReference type="EMBL" id="CCD26231.1"/>
    </source>
</evidence>
<dbReference type="InterPro" id="IPR048535">
    <property type="entry name" value="RRN6_beta-prop"/>
</dbReference>
<reference evidence="5 6" key="1">
    <citation type="journal article" date="2011" name="Proc. Natl. Acad. Sci. U.S.A.">
        <title>Evolutionary erosion of yeast sex chromosomes by mating-type switching accidents.</title>
        <authorList>
            <person name="Gordon J.L."/>
            <person name="Armisen D."/>
            <person name="Proux-Wera E."/>
            <person name="Oheigeartaigh S.S."/>
            <person name="Byrne K.P."/>
            <person name="Wolfe K.H."/>
        </authorList>
    </citation>
    <scope>NUCLEOTIDE SEQUENCE [LARGE SCALE GENOMIC DNA]</scope>
    <source>
        <strain evidence="6">ATCC 10597 / BCRC 20456 / CBS 421 / NBRC 0211 / NRRL Y-12639</strain>
    </source>
</reference>
<feature type="compositionally biased region" description="Polar residues" evidence="1">
    <location>
        <begin position="826"/>
        <end position="858"/>
    </location>
</feature>
<dbReference type="GO" id="GO:0001163">
    <property type="term" value="F:RNA polymerase I transcription regulatory region sequence-specific DNA binding"/>
    <property type="evidence" value="ECO:0007669"/>
    <property type="project" value="EnsemblFungi"/>
</dbReference>
<dbReference type="EMBL" id="HE580274">
    <property type="protein sequence ID" value="CCD26231.1"/>
    <property type="molecule type" value="Genomic_DNA"/>
</dbReference>
<dbReference type="RefSeq" id="XP_003671474.1">
    <property type="nucleotide sequence ID" value="XM_003671426.1"/>
</dbReference>
<dbReference type="OrthoDB" id="4090074at2759"/>
<feature type="domain" description="RRN6 beta-propeller" evidence="2">
    <location>
        <begin position="182"/>
        <end position="505"/>
    </location>
</feature>
<gene>
    <name evidence="5" type="primary">NDAI0H00570</name>
    <name evidence="5" type="ordered locus">NDAI_0H00570</name>
</gene>
<dbReference type="GO" id="GO:0042790">
    <property type="term" value="P:nucleolar large rRNA transcription by RNA polymerase I"/>
    <property type="evidence" value="ECO:0007669"/>
    <property type="project" value="EnsemblFungi"/>
</dbReference>
<evidence type="ECO:0000313" key="6">
    <source>
        <dbReference type="Proteomes" id="UP000000689"/>
    </source>
</evidence>
<keyword evidence="6" id="KW-1185">Reference proteome</keyword>
<evidence type="ECO:0000256" key="1">
    <source>
        <dbReference type="SAM" id="MobiDB-lite"/>
    </source>
</evidence>
<dbReference type="STRING" id="1071378.G0WEM0"/>
<dbReference type="eggNOG" id="ENOG502QRAW">
    <property type="taxonomic scope" value="Eukaryota"/>
</dbReference>
<evidence type="ECO:0000259" key="2">
    <source>
        <dbReference type="Pfam" id="PF10214"/>
    </source>
</evidence>
<dbReference type="HOGENOM" id="CLU_014997_0_0_1"/>
<feature type="compositionally biased region" description="Polar residues" evidence="1">
    <location>
        <begin position="868"/>
        <end position="882"/>
    </location>
</feature>
<feature type="domain" description="RRN6 K-rich C-terminal" evidence="3">
    <location>
        <begin position="759"/>
        <end position="902"/>
    </location>
</feature>
<dbReference type="PANTHER" id="PTHR28221">
    <property type="entry name" value="RNA POLYMERASE I-SPECIFIC TRANSCRIPTION INITIATION FACTOR RRN6"/>
    <property type="match status" value="1"/>
</dbReference>
<dbReference type="Pfam" id="PF20639">
    <property type="entry name" value="Rrn6_K-rich"/>
    <property type="match status" value="1"/>
</dbReference>
<dbReference type="Proteomes" id="UP000000689">
    <property type="component" value="Chromosome 8"/>
</dbReference>
<dbReference type="KEGG" id="ndi:NDAI_0H00570"/>
<protein>
    <recommendedName>
        <fullName evidence="7">RNA polymerase I-specific transcription initiation factor RRN6</fullName>
    </recommendedName>
</protein>
<dbReference type="PANTHER" id="PTHR28221:SF2">
    <property type="entry name" value="RNA POLYMERASE I-SPECIFIC TRANSCRIPTION INITIATION FACTOR RRN6"/>
    <property type="match status" value="1"/>
</dbReference>
<dbReference type="OMA" id="PAFTLMQ"/>
<feature type="domain" description="RRN6 helical bundle" evidence="4">
    <location>
        <begin position="605"/>
        <end position="736"/>
    </location>
</feature>
<evidence type="ECO:0008006" key="7">
    <source>
        <dbReference type="Google" id="ProtNLM"/>
    </source>
</evidence>
<dbReference type="Pfam" id="PF20640">
    <property type="entry name" value="Rrn6_HB"/>
    <property type="match status" value="1"/>
</dbReference>
<dbReference type="InterPro" id="IPR048536">
    <property type="entry name" value="Rrn6_K-rich"/>
</dbReference>
<dbReference type="AlphaFoldDB" id="G0WEM0"/>
<dbReference type="GO" id="GO:0001179">
    <property type="term" value="F:RNA polymerase I general transcription initiation factor binding"/>
    <property type="evidence" value="ECO:0007669"/>
    <property type="project" value="EnsemblFungi"/>
</dbReference>
<evidence type="ECO:0000259" key="4">
    <source>
        <dbReference type="Pfam" id="PF20640"/>
    </source>
</evidence>
<dbReference type="Pfam" id="PF10214">
    <property type="entry name" value="Rrn6_beta-prop"/>
    <property type="match status" value="1"/>
</dbReference>
<feature type="region of interest" description="Disordered" evidence="1">
    <location>
        <begin position="780"/>
        <end position="903"/>
    </location>
</feature>
<feature type="compositionally biased region" description="Basic residues" evidence="1">
    <location>
        <begin position="890"/>
        <end position="903"/>
    </location>
</feature>
<evidence type="ECO:0000259" key="3">
    <source>
        <dbReference type="Pfam" id="PF20639"/>
    </source>
</evidence>
<dbReference type="GO" id="GO:0070860">
    <property type="term" value="C:RNA polymerase I core factor complex"/>
    <property type="evidence" value="ECO:0007669"/>
    <property type="project" value="EnsemblFungi"/>
</dbReference>
<name>G0WEM0_NAUDC</name>
<organism evidence="5 6">
    <name type="scientific">Naumovozyma dairenensis (strain ATCC 10597 / BCRC 20456 / CBS 421 / NBRC 0211 / NRRL Y-12639)</name>
    <name type="common">Saccharomyces dairenensis</name>
    <dbReference type="NCBI Taxonomy" id="1071378"/>
    <lineage>
        <taxon>Eukaryota</taxon>
        <taxon>Fungi</taxon>
        <taxon>Dikarya</taxon>
        <taxon>Ascomycota</taxon>
        <taxon>Saccharomycotina</taxon>
        <taxon>Saccharomycetes</taxon>
        <taxon>Saccharomycetales</taxon>
        <taxon>Saccharomycetaceae</taxon>
        <taxon>Naumovozyma</taxon>
    </lineage>
</organism>
<dbReference type="InterPro" id="IPR019350">
    <property type="entry name" value="RNA_pol_I-sp_TIF_RRN6-like"/>
</dbReference>
<feature type="compositionally biased region" description="Low complexity" evidence="1">
    <location>
        <begin position="789"/>
        <end position="815"/>
    </location>
</feature>
<accession>G0WEM0</accession>